<reference evidence="4" key="1">
    <citation type="submission" date="2016-10" db="EMBL/GenBank/DDBJ databases">
        <authorList>
            <person name="Varghese N."/>
            <person name="Submissions S."/>
        </authorList>
    </citation>
    <scope>NUCLEOTIDE SEQUENCE [LARGE SCALE GENOMIC DNA]</scope>
    <source>
        <strain evidence="4">CGMCC 1.3431</strain>
    </source>
</reference>
<feature type="transmembrane region" description="Helical" evidence="1">
    <location>
        <begin position="239"/>
        <end position="257"/>
    </location>
</feature>
<dbReference type="GO" id="GO:0000271">
    <property type="term" value="P:polysaccharide biosynthetic process"/>
    <property type="evidence" value="ECO:0007669"/>
    <property type="project" value="TreeGrafter"/>
</dbReference>
<gene>
    <name evidence="3" type="ORF">SAMN02927928_1521</name>
</gene>
<feature type="transmembrane region" description="Helical" evidence="1">
    <location>
        <begin position="155"/>
        <end position="171"/>
    </location>
</feature>
<dbReference type="RefSeq" id="WP_090645661.1">
    <property type="nucleotide sequence ID" value="NZ_CBCRYE010000001.1"/>
</dbReference>
<feature type="transmembrane region" description="Helical" evidence="1">
    <location>
        <begin position="53"/>
        <end position="75"/>
    </location>
</feature>
<dbReference type="GO" id="GO:0016020">
    <property type="term" value="C:membrane"/>
    <property type="evidence" value="ECO:0007669"/>
    <property type="project" value="TreeGrafter"/>
</dbReference>
<feature type="transmembrane region" description="Helical" evidence="1">
    <location>
        <begin position="290"/>
        <end position="308"/>
    </location>
</feature>
<evidence type="ECO:0000259" key="2">
    <source>
        <dbReference type="Pfam" id="PF01757"/>
    </source>
</evidence>
<evidence type="ECO:0000256" key="1">
    <source>
        <dbReference type="SAM" id="Phobius"/>
    </source>
</evidence>
<feature type="transmembrane region" description="Helical" evidence="1">
    <location>
        <begin position="95"/>
        <end position="115"/>
    </location>
</feature>
<dbReference type="EMBL" id="FMTS01000001">
    <property type="protein sequence ID" value="SCW48032.1"/>
    <property type="molecule type" value="Genomic_DNA"/>
</dbReference>
<feature type="transmembrane region" description="Helical" evidence="1">
    <location>
        <begin position="214"/>
        <end position="232"/>
    </location>
</feature>
<keyword evidence="3" id="KW-0378">Hydrolase</keyword>
<dbReference type="GO" id="GO:0016787">
    <property type="term" value="F:hydrolase activity"/>
    <property type="evidence" value="ECO:0007669"/>
    <property type="project" value="UniProtKB-KW"/>
</dbReference>
<dbReference type="Proteomes" id="UP000199150">
    <property type="component" value="Unassembled WGS sequence"/>
</dbReference>
<dbReference type="InterPro" id="IPR002656">
    <property type="entry name" value="Acyl_transf_3_dom"/>
</dbReference>
<feature type="transmembrane region" description="Helical" evidence="1">
    <location>
        <begin position="328"/>
        <end position="349"/>
    </location>
</feature>
<sequence>MTPAASLTPAPKSREIRALTGLRGIAALYVVFFHANGLHAFPMAVRPFVSHGYMAVDLFFILSGFVMAMTYGGLFEHGFDLKNFKTFLLLRLARIYPLYILMTVITAVMITTVLSDTYRFDDNVLRALPFNITMSHVWGLAYSIVPPSWSISTEWAAYLLFPVSILLALWLPRRYALLGVVAAFGILIAVAYGPQWMTHHPHRGIGRLDVVHSYAPGTTLRCLAGFYIGLVAFRFKDLVPARAAGLFLPLALFLLCYKSNDVWLIAVFAGLIMSLSHDEGVIARLLQNRVIYWLGLVSFALYLVHDLVQKIIFKSLPVWGADLGLSKMTWVFVSVAISLGIAALAHYYYEKPSRIWARNLIRALENHAPVFSRANYVKLTNYVRSVAVRPTTPAE</sequence>
<keyword evidence="1" id="KW-0812">Transmembrane</keyword>
<dbReference type="InterPro" id="IPR050879">
    <property type="entry name" value="Acyltransferase_3"/>
</dbReference>
<dbReference type="AlphaFoldDB" id="A0A1G4QTZ6"/>
<keyword evidence="3" id="KW-0012">Acyltransferase</keyword>
<protein>
    <submittedName>
        <fullName evidence="3">Peptidoglycan/LPS O-acetylase OafA/YrhL, contains acyltransferase and SGNH-hydrolase domains</fullName>
    </submittedName>
</protein>
<dbReference type="STRING" id="260084.SAMN02927928_1521"/>
<keyword evidence="4" id="KW-1185">Reference proteome</keyword>
<keyword evidence="3" id="KW-0808">Transferase</keyword>
<keyword evidence="1" id="KW-1133">Transmembrane helix</keyword>
<dbReference type="PANTHER" id="PTHR23028">
    <property type="entry name" value="ACETYLTRANSFERASE"/>
    <property type="match status" value="1"/>
</dbReference>
<dbReference type="Pfam" id="PF01757">
    <property type="entry name" value="Acyl_transf_3"/>
    <property type="match status" value="1"/>
</dbReference>
<evidence type="ECO:0000313" key="4">
    <source>
        <dbReference type="Proteomes" id="UP000199150"/>
    </source>
</evidence>
<name>A0A1G4QTZ6_9CAUL</name>
<keyword evidence="1" id="KW-0472">Membrane</keyword>
<accession>A0A1G4QTZ6</accession>
<evidence type="ECO:0000313" key="3">
    <source>
        <dbReference type="EMBL" id="SCW48032.1"/>
    </source>
</evidence>
<feature type="transmembrane region" description="Helical" evidence="1">
    <location>
        <begin position="20"/>
        <end position="41"/>
    </location>
</feature>
<feature type="transmembrane region" description="Helical" evidence="1">
    <location>
        <begin position="176"/>
        <end position="194"/>
    </location>
</feature>
<proteinExistence type="predicted"/>
<dbReference type="GO" id="GO:0016747">
    <property type="term" value="F:acyltransferase activity, transferring groups other than amino-acyl groups"/>
    <property type="evidence" value="ECO:0007669"/>
    <property type="project" value="InterPro"/>
</dbReference>
<organism evidence="3 4">
    <name type="scientific">Asticcacaulis taihuensis</name>
    <dbReference type="NCBI Taxonomy" id="260084"/>
    <lineage>
        <taxon>Bacteria</taxon>
        <taxon>Pseudomonadati</taxon>
        <taxon>Pseudomonadota</taxon>
        <taxon>Alphaproteobacteria</taxon>
        <taxon>Caulobacterales</taxon>
        <taxon>Caulobacteraceae</taxon>
        <taxon>Asticcacaulis</taxon>
    </lineage>
</organism>
<feature type="transmembrane region" description="Helical" evidence="1">
    <location>
        <begin position="263"/>
        <end position="283"/>
    </location>
</feature>
<feature type="domain" description="Acyltransferase 3" evidence="2">
    <location>
        <begin position="17"/>
        <end position="345"/>
    </location>
</feature>
<dbReference type="PANTHER" id="PTHR23028:SF131">
    <property type="entry name" value="BLR2367 PROTEIN"/>
    <property type="match status" value="1"/>
</dbReference>
<dbReference type="OrthoDB" id="9796461at2"/>